<evidence type="ECO:0000313" key="2">
    <source>
        <dbReference type="Proteomes" id="UP001180487"/>
    </source>
</evidence>
<dbReference type="Proteomes" id="UP001180487">
    <property type="component" value="Unassembled WGS sequence"/>
</dbReference>
<gene>
    <name evidence="1" type="ORF">J2X19_002563</name>
</gene>
<protein>
    <submittedName>
        <fullName evidence="1">Uncharacterized protein</fullName>
    </submittedName>
</protein>
<dbReference type="EMBL" id="JAVDXT010000002">
    <property type="protein sequence ID" value="MDR7377884.1"/>
    <property type="molecule type" value="Genomic_DNA"/>
</dbReference>
<evidence type="ECO:0000313" key="1">
    <source>
        <dbReference type="EMBL" id="MDR7377884.1"/>
    </source>
</evidence>
<sequence length="247" mass="27361">MLSRRHAHTLLLAGLAGIATGWWTQGSLPAHQRLAPATLAEPLQTATSSAAFTARVGQVDYRITPRYDYELSGLVVSRHDSAAWWDWIHAASNDHLNVVDLCVVWGANAAAGAYERMAFSSGQFVCYFSTDDDATWRPDYVRALSNNHLLTDSPRIARQLRGMQVGDQIRLRGSLVEYAHNAGFAFFRGTSTSRDDTGNGACETIFVREASVLQAAPAWPRWLSRLGWALLVVGLMLLWKQPYRARG</sequence>
<name>A0ABU2C9B5_9BURK</name>
<comment type="caution">
    <text evidence="1">The sequence shown here is derived from an EMBL/GenBank/DDBJ whole genome shotgun (WGS) entry which is preliminary data.</text>
</comment>
<keyword evidence="2" id="KW-1185">Reference proteome</keyword>
<organism evidence="1 2">
    <name type="scientific">Rhodoferax ferrireducens</name>
    <dbReference type="NCBI Taxonomy" id="192843"/>
    <lineage>
        <taxon>Bacteria</taxon>
        <taxon>Pseudomonadati</taxon>
        <taxon>Pseudomonadota</taxon>
        <taxon>Betaproteobacteria</taxon>
        <taxon>Burkholderiales</taxon>
        <taxon>Comamonadaceae</taxon>
        <taxon>Rhodoferax</taxon>
    </lineage>
</organism>
<accession>A0ABU2C9B5</accession>
<reference evidence="1 2" key="1">
    <citation type="submission" date="2023-07" db="EMBL/GenBank/DDBJ databases">
        <title>Sorghum-associated microbial communities from plants grown in Nebraska, USA.</title>
        <authorList>
            <person name="Schachtman D."/>
        </authorList>
    </citation>
    <scope>NUCLEOTIDE SEQUENCE [LARGE SCALE GENOMIC DNA]</scope>
    <source>
        <strain evidence="1 2">BE313</strain>
    </source>
</reference>
<proteinExistence type="predicted"/>
<dbReference type="RefSeq" id="WP_310373596.1">
    <property type="nucleotide sequence ID" value="NZ_JAVDXT010000002.1"/>
</dbReference>